<accession>Q5BE16</accession>
<dbReference type="AlphaFoldDB" id="Q5BE16"/>
<keyword evidence="2" id="KW-1185">Reference proteome</keyword>
<reference evidence="2" key="2">
    <citation type="journal article" date="2009" name="Fungal Genet. Biol.">
        <title>The 2008 update of the Aspergillus nidulans genome annotation: a community effort.</title>
        <authorList>
            <person name="Wortman J.R."/>
            <person name="Gilsenan J.M."/>
            <person name="Joardar V."/>
            <person name="Deegan J."/>
            <person name="Clutterbuck J."/>
            <person name="Andersen M.R."/>
            <person name="Archer D."/>
            <person name="Bencina M."/>
            <person name="Braus G."/>
            <person name="Coutinho P."/>
            <person name="von Dohren H."/>
            <person name="Doonan J."/>
            <person name="Driessen A.J."/>
            <person name="Durek P."/>
            <person name="Espeso E."/>
            <person name="Fekete E."/>
            <person name="Flipphi M."/>
            <person name="Estrada C.G."/>
            <person name="Geysens S."/>
            <person name="Goldman G."/>
            <person name="de Groot P.W."/>
            <person name="Hansen K."/>
            <person name="Harris S.D."/>
            <person name="Heinekamp T."/>
            <person name="Helmstaedt K."/>
            <person name="Henrissat B."/>
            <person name="Hofmann G."/>
            <person name="Homan T."/>
            <person name="Horio T."/>
            <person name="Horiuchi H."/>
            <person name="James S."/>
            <person name="Jones M."/>
            <person name="Karaffa L."/>
            <person name="Karanyi Z."/>
            <person name="Kato M."/>
            <person name="Keller N."/>
            <person name="Kelly D.E."/>
            <person name="Kiel J.A."/>
            <person name="Kim J.M."/>
            <person name="van der Klei I.J."/>
            <person name="Klis F.M."/>
            <person name="Kovalchuk A."/>
            <person name="Krasevec N."/>
            <person name="Kubicek C.P."/>
            <person name="Liu B."/>
            <person name="Maccabe A."/>
            <person name="Meyer V."/>
            <person name="Mirabito P."/>
            <person name="Miskei M."/>
            <person name="Mos M."/>
            <person name="Mullins J."/>
            <person name="Nelson D.R."/>
            <person name="Nielsen J."/>
            <person name="Oakley B.R."/>
            <person name="Osmani S.A."/>
            <person name="Pakula T."/>
            <person name="Paszewski A."/>
            <person name="Paulsen I."/>
            <person name="Pilsyk S."/>
            <person name="Pocsi I."/>
            <person name="Punt P.J."/>
            <person name="Ram A.F."/>
            <person name="Ren Q."/>
            <person name="Robellet X."/>
            <person name="Robson G."/>
            <person name="Seiboth B."/>
            <person name="van Solingen P."/>
            <person name="Specht T."/>
            <person name="Sun J."/>
            <person name="Taheri-Talesh N."/>
            <person name="Takeshita N."/>
            <person name="Ussery D."/>
            <person name="vanKuyk P.A."/>
            <person name="Visser H."/>
            <person name="van de Vondervoort P.J."/>
            <person name="de Vries R.P."/>
            <person name="Walton J."/>
            <person name="Xiang X."/>
            <person name="Xiong Y."/>
            <person name="Zeng A.P."/>
            <person name="Brandt B.W."/>
            <person name="Cornell M.J."/>
            <person name="van den Hondel C.A."/>
            <person name="Visser J."/>
            <person name="Oliver S.G."/>
            <person name="Turner G."/>
        </authorList>
    </citation>
    <scope>GENOME REANNOTATION</scope>
    <source>
        <strain evidence="2">FGSC A4 / ATCC 38163 / CBS 112.46 / NRRL 194 / M139</strain>
    </source>
</reference>
<accession>C8VSS8</accession>
<proteinExistence type="predicted"/>
<protein>
    <submittedName>
        <fullName evidence="1">Uncharacterized protein</fullName>
    </submittedName>
</protein>
<reference evidence="2" key="1">
    <citation type="journal article" date="2005" name="Nature">
        <title>Sequencing of Aspergillus nidulans and comparative analysis with A. fumigatus and A. oryzae.</title>
        <authorList>
            <person name="Galagan J.E."/>
            <person name="Calvo S.E."/>
            <person name="Cuomo C."/>
            <person name="Ma L.J."/>
            <person name="Wortman J.R."/>
            <person name="Batzoglou S."/>
            <person name="Lee S.I."/>
            <person name="Basturkmen M."/>
            <person name="Spevak C.C."/>
            <person name="Clutterbuck J."/>
            <person name="Kapitonov V."/>
            <person name="Jurka J."/>
            <person name="Scazzocchio C."/>
            <person name="Farman M."/>
            <person name="Butler J."/>
            <person name="Purcell S."/>
            <person name="Harris S."/>
            <person name="Braus G.H."/>
            <person name="Draht O."/>
            <person name="Busch S."/>
            <person name="D'Enfert C."/>
            <person name="Bouchier C."/>
            <person name="Goldman G.H."/>
            <person name="Bell-Pedersen D."/>
            <person name="Griffiths-Jones S."/>
            <person name="Doonan J.H."/>
            <person name="Yu J."/>
            <person name="Vienken K."/>
            <person name="Pain A."/>
            <person name="Freitag M."/>
            <person name="Selker E.U."/>
            <person name="Archer D.B."/>
            <person name="Penalva M.A."/>
            <person name="Oakley B.R."/>
            <person name="Momany M."/>
            <person name="Tanaka T."/>
            <person name="Kumagai T."/>
            <person name="Asai K."/>
            <person name="Machida M."/>
            <person name="Nierman W.C."/>
            <person name="Denning D.W."/>
            <person name="Caddick M."/>
            <person name="Hynes M."/>
            <person name="Paoletti M."/>
            <person name="Fischer R."/>
            <person name="Miller B."/>
            <person name="Dyer P."/>
            <person name="Sachs M.S."/>
            <person name="Osmani S.A."/>
            <person name="Birren B.W."/>
        </authorList>
    </citation>
    <scope>NUCLEOTIDE SEQUENCE [LARGE SCALE GENOMIC DNA]</scope>
    <source>
        <strain evidence="2">FGSC A4 / ATCC 38163 / CBS 112.46 / NRRL 194 / M139</strain>
    </source>
</reference>
<organism evidence="1 2">
    <name type="scientific">Emericella nidulans (strain FGSC A4 / ATCC 38163 / CBS 112.46 / NRRL 194 / M139)</name>
    <name type="common">Aspergillus nidulans</name>
    <dbReference type="NCBI Taxonomy" id="227321"/>
    <lineage>
        <taxon>Eukaryota</taxon>
        <taxon>Fungi</taxon>
        <taxon>Dikarya</taxon>
        <taxon>Ascomycota</taxon>
        <taxon>Pezizomycotina</taxon>
        <taxon>Eurotiomycetes</taxon>
        <taxon>Eurotiomycetidae</taxon>
        <taxon>Eurotiales</taxon>
        <taxon>Aspergillaceae</taxon>
        <taxon>Aspergillus</taxon>
        <taxon>Aspergillus subgen. Nidulantes</taxon>
    </lineage>
</organism>
<dbReference type="HOGENOM" id="CLU_2096850_0_0_1"/>
<dbReference type="GeneID" id="2876991"/>
<dbReference type="EMBL" id="BN001308">
    <property type="protein sequence ID" value="CBF87922.1"/>
    <property type="molecule type" value="Genomic_DNA"/>
</dbReference>
<name>Q5BE16_EMENI</name>
<dbReference type="Proteomes" id="UP000000560">
    <property type="component" value="Chromosome VIII"/>
</dbReference>
<dbReference type="VEuPathDB" id="FungiDB:AN1214"/>
<sequence>MATERAWLNALMRAIGREMIFDKPRNYQTEVQLHELKVDGRHNATYLPNQAKECPRGALEAANLSWAVHDAPLKDFRQIDGGHGLNDCPRDERQIMLMKRHSCARVYAAHGLEETS</sequence>
<evidence type="ECO:0000313" key="2">
    <source>
        <dbReference type="Proteomes" id="UP000000560"/>
    </source>
</evidence>
<dbReference type="KEGG" id="ani:ANIA_01214"/>
<evidence type="ECO:0000313" key="1">
    <source>
        <dbReference type="EMBL" id="CBF87922.1"/>
    </source>
</evidence>
<dbReference type="InParanoid" id="Q5BE16"/>
<gene>
    <name evidence="1" type="ORF">ANIA_01214</name>
</gene>
<dbReference type="RefSeq" id="XP_658818.1">
    <property type="nucleotide sequence ID" value="XM_653726.1"/>
</dbReference>